<gene>
    <name evidence="2" type="ORF">CVT26_014614</name>
</gene>
<evidence type="ECO:0000256" key="1">
    <source>
        <dbReference type="PROSITE-ProRule" id="PRU00221"/>
    </source>
</evidence>
<dbReference type="InParanoid" id="A0A409VWN7"/>
<dbReference type="Gene3D" id="2.130.10.10">
    <property type="entry name" value="YVTN repeat-like/Quinoprotein amine dehydrogenase"/>
    <property type="match status" value="1"/>
</dbReference>
<dbReference type="InterPro" id="IPR001680">
    <property type="entry name" value="WD40_rpt"/>
</dbReference>
<dbReference type="STRING" id="231916.A0A409VWN7"/>
<dbReference type="Proteomes" id="UP000284706">
    <property type="component" value="Unassembled WGS sequence"/>
</dbReference>
<dbReference type="InterPro" id="IPR011047">
    <property type="entry name" value="Quinoprotein_ADH-like_sf"/>
</dbReference>
<organism evidence="2 3">
    <name type="scientific">Gymnopilus dilepis</name>
    <dbReference type="NCBI Taxonomy" id="231916"/>
    <lineage>
        <taxon>Eukaryota</taxon>
        <taxon>Fungi</taxon>
        <taxon>Dikarya</taxon>
        <taxon>Basidiomycota</taxon>
        <taxon>Agaricomycotina</taxon>
        <taxon>Agaricomycetes</taxon>
        <taxon>Agaricomycetidae</taxon>
        <taxon>Agaricales</taxon>
        <taxon>Agaricineae</taxon>
        <taxon>Hymenogastraceae</taxon>
        <taxon>Gymnopilus</taxon>
    </lineage>
</organism>
<evidence type="ECO:0000313" key="2">
    <source>
        <dbReference type="EMBL" id="PPQ70675.1"/>
    </source>
</evidence>
<keyword evidence="1" id="KW-0853">WD repeat</keyword>
<dbReference type="OrthoDB" id="5133000at2759"/>
<feature type="repeat" description="WD" evidence="1">
    <location>
        <begin position="17"/>
        <end position="39"/>
    </location>
</feature>
<dbReference type="AlphaFoldDB" id="A0A409VWN7"/>
<evidence type="ECO:0008006" key="4">
    <source>
        <dbReference type="Google" id="ProtNLM"/>
    </source>
</evidence>
<keyword evidence="3" id="KW-1185">Reference proteome</keyword>
<accession>A0A409VWN7</accession>
<reference evidence="2 3" key="1">
    <citation type="journal article" date="2018" name="Evol. Lett.">
        <title>Horizontal gene cluster transfer increased hallucinogenic mushroom diversity.</title>
        <authorList>
            <person name="Reynolds H.T."/>
            <person name="Vijayakumar V."/>
            <person name="Gluck-Thaler E."/>
            <person name="Korotkin H.B."/>
            <person name="Matheny P.B."/>
            <person name="Slot J.C."/>
        </authorList>
    </citation>
    <scope>NUCLEOTIDE SEQUENCE [LARGE SCALE GENOMIC DNA]</scope>
    <source>
        <strain evidence="2 3">SRW20</strain>
    </source>
</reference>
<dbReference type="PROSITE" id="PS50082">
    <property type="entry name" value="WD_REPEATS_2"/>
    <property type="match status" value="1"/>
</dbReference>
<comment type="caution">
    <text evidence="2">The sequence shown here is derived from an EMBL/GenBank/DDBJ whole genome shotgun (WGS) entry which is preliminary data.</text>
</comment>
<name>A0A409VWN7_9AGAR</name>
<protein>
    <recommendedName>
        <fullName evidence="4">Anaphase-promoting complex subunit 4 WD40 domain-containing protein</fullName>
    </recommendedName>
</protein>
<sequence length="184" mass="20492">MMGHSNFGSYSIYLMKLYSAGFDESIRIWDIGTGDCLHILNPKLGLTGRLVVASNNVVSHHRTYSSDQVQSHTLVWNNTTGKIIHRFESRPYPQKPPSSSQIAVENNQIIEAFERGVPSPHTQFKIWDMVSGVLVREFSINTSGTVVASSLAGGFYTAIVKQGSGDVLSLEIWELREFIQFNKG</sequence>
<dbReference type="SUPFAM" id="SSF50998">
    <property type="entry name" value="Quinoprotein alcohol dehydrogenase-like"/>
    <property type="match status" value="1"/>
</dbReference>
<dbReference type="InterPro" id="IPR015943">
    <property type="entry name" value="WD40/YVTN_repeat-like_dom_sf"/>
</dbReference>
<evidence type="ECO:0000313" key="3">
    <source>
        <dbReference type="Proteomes" id="UP000284706"/>
    </source>
</evidence>
<dbReference type="EMBL" id="NHYE01005532">
    <property type="protein sequence ID" value="PPQ70675.1"/>
    <property type="molecule type" value="Genomic_DNA"/>
</dbReference>
<proteinExistence type="predicted"/>